<dbReference type="SUPFAM" id="SSF47336">
    <property type="entry name" value="ACP-like"/>
    <property type="match status" value="1"/>
</dbReference>
<keyword evidence="2" id="KW-0596">Phosphopantetheine</keyword>
<dbReference type="InterPro" id="IPR016036">
    <property type="entry name" value="Malonyl_transacylase_ACP-bd"/>
</dbReference>
<feature type="compositionally biased region" description="Low complexity" evidence="9">
    <location>
        <begin position="1621"/>
        <end position="1654"/>
    </location>
</feature>
<protein>
    <recommendedName>
        <fullName evidence="15">Acyl transferase domain-containing protein</fullName>
    </recommendedName>
</protein>
<dbReference type="RefSeq" id="WP_203963591.1">
    <property type="nucleotide sequence ID" value="NZ_AP023355.1"/>
</dbReference>
<proteinExistence type="predicted"/>
<dbReference type="InterPro" id="IPR020806">
    <property type="entry name" value="PKS_PP-bd"/>
</dbReference>
<dbReference type="GO" id="GO:0071770">
    <property type="term" value="P:DIM/DIP cell wall layer assembly"/>
    <property type="evidence" value="ECO:0007669"/>
    <property type="project" value="TreeGrafter"/>
</dbReference>
<dbReference type="PANTHER" id="PTHR43775">
    <property type="entry name" value="FATTY ACID SYNTHASE"/>
    <property type="match status" value="1"/>
</dbReference>
<dbReference type="Pfam" id="PF08659">
    <property type="entry name" value="KR"/>
    <property type="match status" value="1"/>
</dbReference>
<evidence type="ECO:0000313" key="14">
    <source>
        <dbReference type="Proteomes" id="UP000611640"/>
    </source>
</evidence>
<dbReference type="EMBL" id="AP023355">
    <property type="protein sequence ID" value="BCJ37370.1"/>
    <property type="molecule type" value="Genomic_DNA"/>
</dbReference>
<dbReference type="Pfam" id="PF00698">
    <property type="entry name" value="Acyl_transf_1"/>
    <property type="match status" value="1"/>
</dbReference>
<evidence type="ECO:0000259" key="12">
    <source>
        <dbReference type="PROSITE" id="PS52019"/>
    </source>
</evidence>
<keyword evidence="4" id="KW-0808">Transferase</keyword>
<dbReference type="FunFam" id="3.40.47.10:FF:000042">
    <property type="entry name" value="Polyketide synthase Pks13"/>
    <property type="match status" value="1"/>
</dbReference>
<dbReference type="SUPFAM" id="SSF52151">
    <property type="entry name" value="FabD/lysophospholipase-like"/>
    <property type="match status" value="1"/>
</dbReference>
<dbReference type="Gene3D" id="3.40.366.10">
    <property type="entry name" value="Malonyl-Coenzyme A Acyl Carrier Protein, domain 2"/>
    <property type="match status" value="1"/>
</dbReference>
<feature type="domain" description="PKS/mFAS DH" evidence="12">
    <location>
        <begin position="1347"/>
        <end position="1614"/>
    </location>
</feature>
<dbReference type="Pfam" id="PF21089">
    <property type="entry name" value="PKS_DH_N"/>
    <property type="match status" value="1"/>
</dbReference>
<dbReference type="SMART" id="SM00822">
    <property type="entry name" value="PKS_KR"/>
    <property type="match status" value="1"/>
</dbReference>
<dbReference type="InterPro" id="IPR009081">
    <property type="entry name" value="PP-bd_ACP"/>
</dbReference>
<feature type="region of interest" description="N-terminal hotdog fold" evidence="8">
    <location>
        <begin position="1347"/>
        <end position="1466"/>
    </location>
</feature>
<keyword evidence="7" id="KW-0511">Multifunctional enzyme</keyword>
<evidence type="ECO:0000259" key="10">
    <source>
        <dbReference type="PROSITE" id="PS50075"/>
    </source>
</evidence>
<dbReference type="Pfam" id="PF00550">
    <property type="entry name" value="PP-binding"/>
    <property type="match status" value="1"/>
</dbReference>
<dbReference type="Gene3D" id="3.40.47.10">
    <property type="match status" value="1"/>
</dbReference>
<dbReference type="PANTHER" id="PTHR43775:SF37">
    <property type="entry name" value="SI:DKEY-61P9.11"/>
    <property type="match status" value="1"/>
</dbReference>
<dbReference type="SMART" id="SM00826">
    <property type="entry name" value="PKS_DH"/>
    <property type="match status" value="1"/>
</dbReference>
<dbReference type="SUPFAM" id="SSF53901">
    <property type="entry name" value="Thiolase-like"/>
    <property type="match status" value="1"/>
</dbReference>
<dbReference type="SUPFAM" id="SSF55048">
    <property type="entry name" value="Probable ACP-binding domain of malonyl-CoA ACP transacylase"/>
    <property type="match status" value="1"/>
</dbReference>
<dbReference type="CDD" id="cd00833">
    <property type="entry name" value="PKS"/>
    <property type="match status" value="1"/>
</dbReference>
<dbReference type="GO" id="GO:0004315">
    <property type="term" value="F:3-oxoacyl-[acyl-carrier-protein] synthase activity"/>
    <property type="evidence" value="ECO:0007669"/>
    <property type="project" value="InterPro"/>
</dbReference>
<dbReference type="InterPro" id="IPR049900">
    <property type="entry name" value="PKS_mFAS_DH"/>
</dbReference>
<evidence type="ECO:0000256" key="5">
    <source>
        <dbReference type="ARBA" id="ARBA00022832"/>
    </source>
</evidence>
<dbReference type="Gene3D" id="3.40.50.720">
    <property type="entry name" value="NAD(P)-binding Rossmann-like Domain"/>
    <property type="match status" value="1"/>
</dbReference>
<dbReference type="InterPro" id="IPR014030">
    <property type="entry name" value="Ketoacyl_synth_N"/>
</dbReference>
<evidence type="ECO:0000259" key="11">
    <source>
        <dbReference type="PROSITE" id="PS52004"/>
    </source>
</evidence>
<dbReference type="InterPro" id="IPR014043">
    <property type="entry name" value="Acyl_transferase_dom"/>
</dbReference>
<feature type="active site" description="Proton acceptor; for dehydratase activity" evidence="8">
    <location>
        <position position="1377"/>
    </location>
</feature>
<dbReference type="InterPro" id="IPR036291">
    <property type="entry name" value="NAD(P)-bd_dom_sf"/>
</dbReference>
<evidence type="ECO:0000256" key="7">
    <source>
        <dbReference type="ARBA" id="ARBA00023268"/>
    </source>
</evidence>
<dbReference type="PROSITE" id="PS50075">
    <property type="entry name" value="CARRIER"/>
    <property type="match status" value="1"/>
</dbReference>
<dbReference type="PROSITE" id="PS00012">
    <property type="entry name" value="PHOSPHOPANTETHEINE"/>
    <property type="match status" value="1"/>
</dbReference>
<evidence type="ECO:0000256" key="4">
    <source>
        <dbReference type="ARBA" id="ARBA00022679"/>
    </source>
</evidence>
<dbReference type="CDD" id="cd08953">
    <property type="entry name" value="KR_2_SDR_x"/>
    <property type="match status" value="1"/>
</dbReference>
<dbReference type="SMART" id="SM00827">
    <property type="entry name" value="PKS_AT"/>
    <property type="match status" value="1"/>
</dbReference>
<dbReference type="Pfam" id="PF14765">
    <property type="entry name" value="PS-DH"/>
    <property type="match status" value="1"/>
</dbReference>
<gene>
    <name evidence="13" type="ORF">Athai_48730</name>
</gene>
<dbReference type="GO" id="GO:0031177">
    <property type="term" value="F:phosphopantetheine binding"/>
    <property type="evidence" value="ECO:0007669"/>
    <property type="project" value="InterPro"/>
</dbReference>
<evidence type="ECO:0000256" key="3">
    <source>
        <dbReference type="ARBA" id="ARBA00022553"/>
    </source>
</evidence>
<accession>A0A7R7DTH0</accession>
<reference evidence="13 14" key="1">
    <citation type="submission" date="2020-08" db="EMBL/GenBank/DDBJ databases">
        <title>Whole genome shotgun sequence of Actinocatenispora thailandica NBRC 105041.</title>
        <authorList>
            <person name="Komaki H."/>
            <person name="Tamura T."/>
        </authorList>
    </citation>
    <scope>NUCLEOTIDE SEQUENCE [LARGE SCALE GENOMIC DNA]</scope>
    <source>
        <strain evidence="13 14">NBRC 105041</strain>
    </source>
</reference>
<dbReference type="InterPro" id="IPR057326">
    <property type="entry name" value="KR_dom"/>
</dbReference>
<dbReference type="InterPro" id="IPR029058">
    <property type="entry name" value="AB_hydrolase_fold"/>
</dbReference>
<keyword evidence="6" id="KW-0443">Lipid metabolism</keyword>
<dbReference type="GO" id="GO:0005886">
    <property type="term" value="C:plasma membrane"/>
    <property type="evidence" value="ECO:0007669"/>
    <property type="project" value="TreeGrafter"/>
</dbReference>
<dbReference type="GO" id="GO:0006633">
    <property type="term" value="P:fatty acid biosynthetic process"/>
    <property type="evidence" value="ECO:0007669"/>
    <property type="project" value="InterPro"/>
</dbReference>
<evidence type="ECO:0008006" key="15">
    <source>
        <dbReference type="Google" id="ProtNLM"/>
    </source>
</evidence>
<keyword evidence="14" id="KW-1185">Reference proteome</keyword>
<dbReference type="Pfam" id="PF02801">
    <property type="entry name" value="Ketoacyl-synt_C"/>
    <property type="match status" value="1"/>
</dbReference>
<dbReference type="InterPro" id="IPR049551">
    <property type="entry name" value="PKS_DH_C"/>
</dbReference>
<dbReference type="InterPro" id="IPR018201">
    <property type="entry name" value="Ketoacyl_synth_AS"/>
</dbReference>
<feature type="compositionally biased region" description="Gly residues" evidence="9">
    <location>
        <begin position="1655"/>
        <end position="1664"/>
    </location>
</feature>
<dbReference type="KEGG" id="atl:Athai_48730"/>
<dbReference type="Pfam" id="PF00109">
    <property type="entry name" value="ketoacyl-synt"/>
    <property type="match status" value="1"/>
</dbReference>
<dbReference type="FunFam" id="1.10.1200.10:FF:000016">
    <property type="entry name" value="Non-ribosomal peptide synthase"/>
    <property type="match status" value="1"/>
</dbReference>
<dbReference type="PROSITE" id="PS52004">
    <property type="entry name" value="KS3_2"/>
    <property type="match status" value="1"/>
</dbReference>
<feature type="domain" description="Ketosynthase family 3 (KS3)" evidence="11">
    <location>
        <begin position="6"/>
        <end position="433"/>
    </location>
</feature>
<keyword evidence="3" id="KW-0597">Phosphoprotein</keyword>
<dbReference type="PROSITE" id="PS52019">
    <property type="entry name" value="PKS_MFAS_DH"/>
    <property type="match status" value="1"/>
</dbReference>
<comment type="cofactor">
    <cofactor evidence="1">
        <name>pantetheine 4'-phosphate</name>
        <dbReference type="ChEBI" id="CHEBI:47942"/>
    </cofactor>
</comment>
<dbReference type="SMART" id="SM00825">
    <property type="entry name" value="PKS_KS"/>
    <property type="match status" value="1"/>
</dbReference>
<dbReference type="InterPro" id="IPR049552">
    <property type="entry name" value="PKS_DH_N"/>
</dbReference>
<feature type="domain" description="Carrier" evidence="10">
    <location>
        <begin position="1725"/>
        <end position="1800"/>
    </location>
</feature>
<dbReference type="Pfam" id="PF16197">
    <property type="entry name" value="KAsynt_C_assoc"/>
    <property type="match status" value="1"/>
</dbReference>
<dbReference type="InterPro" id="IPR050091">
    <property type="entry name" value="PKS_NRPS_Biosynth_Enz"/>
</dbReference>
<dbReference type="GO" id="GO:0044550">
    <property type="term" value="P:secondary metabolite biosynthetic process"/>
    <property type="evidence" value="ECO:0007669"/>
    <property type="project" value="UniProtKB-ARBA"/>
</dbReference>
<dbReference type="InterPro" id="IPR014031">
    <property type="entry name" value="Ketoacyl_synth_C"/>
</dbReference>
<dbReference type="Gene3D" id="3.10.129.110">
    <property type="entry name" value="Polyketide synthase dehydratase"/>
    <property type="match status" value="1"/>
</dbReference>
<dbReference type="SUPFAM" id="SSF51735">
    <property type="entry name" value="NAD(P)-binding Rossmann-fold domains"/>
    <property type="match status" value="2"/>
</dbReference>
<organism evidence="13 14">
    <name type="scientific">Actinocatenispora thailandica</name>
    <dbReference type="NCBI Taxonomy" id="227318"/>
    <lineage>
        <taxon>Bacteria</taxon>
        <taxon>Bacillati</taxon>
        <taxon>Actinomycetota</taxon>
        <taxon>Actinomycetes</taxon>
        <taxon>Micromonosporales</taxon>
        <taxon>Micromonosporaceae</taxon>
        <taxon>Actinocatenispora</taxon>
    </lineage>
</organism>
<dbReference type="InterPro" id="IPR006162">
    <property type="entry name" value="Ppantetheine_attach_site"/>
</dbReference>
<feature type="region of interest" description="C-terminal hotdog fold" evidence="8">
    <location>
        <begin position="1480"/>
        <end position="1614"/>
    </location>
</feature>
<dbReference type="InterPro" id="IPR020841">
    <property type="entry name" value="PKS_Beta-ketoAc_synthase_dom"/>
</dbReference>
<keyword evidence="5" id="KW-0276">Fatty acid metabolism</keyword>
<feature type="active site" description="Proton donor; for dehydratase activity" evidence="8">
    <location>
        <position position="1539"/>
    </location>
</feature>
<dbReference type="PROSITE" id="PS00606">
    <property type="entry name" value="KS3_1"/>
    <property type="match status" value="1"/>
</dbReference>
<dbReference type="InterPro" id="IPR016039">
    <property type="entry name" value="Thiolase-like"/>
</dbReference>
<evidence type="ECO:0000256" key="9">
    <source>
        <dbReference type="SAM" id="MobiDB-lite"/>
    </source>
</evidence>
<name>A0A7R7DTH0_9ACTN</name>
<dbReference type="InterPro" id="IPR032821">
    <property type="entry name" value="PKS_assoc"/>
</dbReference>
<dbReference type="InterPro" id="IPR001227">
    <property type="entry name" value="Ac_transferase_dom_sf"/>
</dbReference>
<evidence type="ECO:0000256" key="1">
    <source>
        <dbReference type="ARBA" id="ARBA00001957"/>
    </source>
</evidence>
<sequence>MTEDNVERIALVGLACRVPGARDAGQFWSNLVDGVESIRFSNRDEQLKLGLPAEMVDHPDFVAAAPVIDDIEYFDPGLFGMSRREADVADPQHRLFLELSHTALQDAGYDPARYPGLVGVYAGTGATDYLWKNVRANPRLADAAGNLAVNIGNNPDYVATLVSYKLNLRGPSFTLHTACSTSMVAIHLACEALRNGECDMALAGGVCIELPHGGGYIAQDGGITAPDGHCRPFDARGAGTLWGSGGGVIVLKRLSDALADGDDVRAVILGNAINNDGAAKVGFSAPSVEGQTDVVAQALAMADIDPRTVSYVEAHGTATALGDPIEVAALSAAYGAQADDAGWCALGSVKSNIGHLSQGAGVAGVIKTVLALQHKLIPASINYESPNPAIDFTTSPFYVNAMLSGWPADDGPRRAGVSSFGIGGTNAHVVLEEAPAAAPAAAPARPVELIQLSARSETALATVVDQLAARLTEAPDTPLADVAYTLRVGREAHPHRTVVVAEDTAGAVRALADRKRHTDRVGRSAPQVAFLFSGQGAQYAGMAAQLRAAEPVFAAAVAECAAVLGADPLAADGETLQQTRHAQPALFTVEYALARLWESWGVAPAAMIGHSIGEYVAATLAGVFAPADALRLVAARGRLMQSAAPGSMLAVQLAADEVAKSLPAGLDVAAVNGPRTCVVSGPADLIDRYAEELTGRGVGRRRLRTSHAFHSASMDPVLAEFAELVAAVPRHAPQRRYLSNRTGDWITAEQATDPAYWAAHLREPVRFGDCVARLRADGDWLAVECGPGNQLVGLARMQIPRDERLPVPSLPGPDGRQGDLAPLYAAAGRLWAAGVDLAGFGQPGRRIPLPTYPYERSYHWVDPAPSAAPAPAPAPVDRGMAQWCSVPVWRQLPPAVDVPAAPRCLLLADGEYGDALATALGPDTVRAPALAPADRAGYAALLAELAAGSGVPQRVVHAWTVRSAAPGTQHQHSGPDSGVDEAVHSIVALGQALAEASLPGPVHLDVVTAGTRAVLGGDVTDPVAAGAAAAAWSLPTELPGVVTVRHVDAASSSDVAAVAAELRVPPSGEYGQTVALRRGRRWAPGFEPVPLPAAADSLPDGGVYLITGGTGGIGGTVAEDLARRCRARIVLLARTPLPPRDQWAALAGGGDRIGRTVAAIRRIEAAGGQVLPVAADVTDATALRVVRERILAEYGRLDGIVHAAGVPGGGLIEVKTREAVEAVLAPKLAGTRALAEVFGDLDLAFVVLCGSVTGVVGGLGQADYAAANAYLDAVAHHGGGFGCPVLSVDWGAWSEVGMAVETARPAALGGTAEAASSAAGAGALAVGSPADADSAAGPAGAVRAVRHPVLTDRVDDGPGSVVRGRLGPASDWVLGEHRIAGVPVLPGTGHLELIRAALAAAVPAPAADAVVELRDVAFVAPLAVPDGAETTVQVRLRPGDDGYDVTVATGAGPHVRGTAAWVRTAAPQPIAVAELRDRLGAGTEVTSHRSRSGLVEFGGRWQNLRAVHRGAGEVLARLVAPPAVAAELADWPLHPALLDEATSLLDVEGGSFLPLGYGRITVHAPLPARLWAHAVGQPGDEVTTADIRLLDDDGRVLVDIADFMLRRVDPAAMASTVQATPASGAPPAGGAAPAPAGALSPGAAAADRGSTPPGGTAGGSGAAGGIAPADGAEVLWRLLSGGLGPQVAVSVRPMDEQLAAAAATIDTLTGPVDPDAGGALGDEAAPGTELEAQLAAIWAEVLGVPAVGRDDDFFDLGGNSLVAVQLIGKVRTATGVKLPMRSLFETTTVAGMAELVEQRRDAATEAPAAAIPRLARPR</sequence>
<dbReference type="InterPro" id="IPR036736">
    <property type="entry name" value="ACP-like_sf"/>
</dbReference>
<dbReference type="InterPro" id="IPR042104">
    <property type="entry name" value="PKS_dehydratase_sf"/>
</dbReference>
<feature type="region of interest" description="Disordered" evidence="9">
    <location>
        <begin position="1618"/>
        <end position="1664"/>
    </location>
</feature>
<evidence type="ECO:0000256" key="6">
    <source>
        <dbReference type="ARBA" id="ARBA00023098"/>
    </source>
</evidence>
<dbReference type="InterPro" id="IPR013968">
    <property type="entry name" value="PKS_KR"/>
</dbReference>
<evidence type="ECO:0000256" key="2">
    <source>
        <dbReference type="ARBA" id="ARBA00022450"/>
    </source>
</evidence>
<dbReference type="InterPro" id="IPR020807">
    <property type="entry name" value="PKS_DH"/>
</dbReference>
<dbReference type="SMART" id="SM00823">
    <property type="entry name" value="PKS_PP"/>
    <property type="match status" value="1"/>
</dbReference>
<dbReference type="Proteomes" id="UP000611640">
    <property type="component" value="Chromosome"/>
</dbReference>
<dbReference type="Gene3D" id="3.30.70.3290">
    <property type="match status" value="1"/>
</dbReference>
<dbReference type="GO" id="GO:0005737">
    <property type="term" value="C:cytoplasm"/>
    <property type="evidence" value="ECO:0007669"/>
    <property type="project" value="TreeGrafter"/>
</dbReference>
<dbReference type="Gene3D" id="3.40.50.1820">
    <property type="entry name" value="alpha/beta hydrolase"/>
    <property type="match status" value="1"/>
</dbReference>
<dbReference type="GO" id="GO:0004312">
    <property type="term" value="F:fatty acid synthase activity"/>
    <property type="evidence" value="ECO:0007669"/>
    <property type="project" value="TreeGrafter"/>
</dbReference>
<dbReference type="InterPro" id="IPR016035">
    <property type="entry name" value="Acyl_Trfase/lysoPLipase"/>
</dbReference>
<evidence type="ECO:0000313" key="13">
    <source>
        <dbReference type="EMBL" id="BCJ37370.1"/>
    </source>
</evidence>
<evidence type="ECO:0000256" key="8">
    <source>
        <dbReference type="PROSITE-ProRule" id="PRU01363"/>
    </source>
</evidence>